<evidence type="ECO:0000313" key="2">
    <source>
        <dbReference type="EMBL" id="KAK0717652.1"/>
    </source>
</evidence>
<dbReference type="RefSeq" id="XP_060296445.1">
    <property type="nucleotide sequence ID" value="XM_060439902.1"/>
</dbReference>
<dbReference type="AlphaFoldDB" id="A0AA40DXV4"/>
<sequence length="174" mass="20693">MTYGGPDAWHQAMFFLRLMWKLSPLPPDWQIKWDAMTKDDADVRKEAARLEQHAPITQTFESRRRAIIAYCNESEYYEKDDYTEDELESLACLLPVMQDLMQYKPEDRMSAEQARLLIQQKWSDRRLWFDKEDGSENVESCSGNQSRHGNGFKRREDKKNIQHQGFAGRHRPNY</sequence>
<comment type="caution">
    <text evidence="2">The sequence shown here is derived from an EMBL/GenBank/DDBJ whole genome shotgun (WGS) entry which is preliminary data.</text>
</comment>
<keyword evidence="3" id="KW-1185">Reference proteome</keyword>
<name>A0AA40DXV4_9PEZI</name>
<evidence type="ECO:0000256" key="1">
    <source>
        <dbReference type="SAM" id="MobiDB-lite"/>
    </source>
</evidence>
<gene>
    <name evidence="2" type="ORF">B0T26DRAFT_675928</name>
</gene>
<feature type="compositionally biased region" description="Polar residues" evidence="1">
    <location>
        <begin position="137"/>
        <end position="148"/>
    </location>
</feature>
<accession>A0AA40DXV4</accession>
<dbReference type="GeneID" id="85323172"/>
<protein>
    <submittedName>
        <fullName evidence="2">Uncharacterized protein</fullName>
    </submittedName>
</protein>
<dbReference type="EMBL" id="JAUIRO010000004">
    <property type="protein sequence ID" value="KAK0717652.1"/>
    <property type="molecule type" value="Genomic_DNA"/>
</dbReference>
<organism evidence="2 3">
    <name type="scientific">Lasiosphaeria miniovina</name>
    <dbReference type="NCBI Taxonomy" id="1954250"/>
    <lineage>
        <taxon>Eukaryota</taxon>
        <taxon>Fungi</taxon>
        <taxon>Dikarya</taxon>
        <taxon>Ascomycota</taxon>
        <taxon>Pezizomycotina</taxon>
        <taxon>Sordariomycetes</taxon>
        <taxon>Sordariomycetidae</taxon>
        <taxon>Sordariales</taxon>
        <taxon>Lasiosphaeriaceae</taxon>
        <taxon>Lasiosphaeria</taxon>
    </lineage>
</organism>
<evidence type="ECO:0000313" key="3">
    <source>
        <dbReference type="Proteomes" id="UP001172101"/>
    </source>
</evidence>
<feature type="region of interest" description="Disordered" evidence="1">
    <location>
        <begin position="135"/>
        <end position="174"/>
    </location>
</feature>
<reference evidence="2" key="1">
    <citation type="submission" date="2023-06" db="EMBL/GenBank/DDBJ databases">
        <title>Genome-scale phylogeny and comparative genomics of the fungal order Sordariales.</title>
        <authorList>
            <consortium name="Lawrence Berkeley National Laboratory"/>
            <person name="Hensen N."/>
            <person name="Bonometti L."/>
            <person name="Westerberg I."/>
            <person name="Brannstrom I.O."/>
            <person name="Guillou S."/>
            <person name="Cros-Aarteil S."/>
            <person name="Calhoun S."/>
            <person name="Haridas S."/>
            <person name="Kuo A."/>
            <person name="Mondo S."/>
            <person name="Pangilinan J."/>
            <person name="Riley R."/>
            <person name="LaButti K."/>
            <person name="Andreopoulos B."/>
            <person name="Lipzen A."/>
            <person name="Chen C."/>
            <person name="Yanf M."/>
            <person name="Daum C."/>
            <person name="Ng V."/>
            <person name="Clum A."/>
            <person name="Steindorff A."/>
            <person name="Ohm R."/>
            <person name="Martin F."/>
            <person name="Silar P."/>
            <person name="Natvig D."/>
            <person name="Lalanne C."/>
            <person name="Gautier V."/>
            <person name="Ament-velasquez S.L."/>
            <person name="Kruys A."/>
            <person name="Hutchinson M.I."/>
            <person name="Powell A.J."/>
            <person name="Barry K."/>
            <person name="Miller A.N."/>
            <person name="Grigoriev I.V."/>
            <person name="Debuchy R."/>
            <person name="Gladieux P."/>
            <person name="Thoren M.H."/>
            <person name="Johannesson H."/>
        </authorList>
    </citation>
    <scope>NUCLEOTIDE SEQUENCE</scope>
    <source>
        <strain evidence="2">SMH2392-1A</strain>
    </source>
</reference>
<dbReference type="Proteomes" id="UP001172101">
    <property type="component" value="Unassembled WGS sequence"/>
</dbReference>
<proteinExistence type="predicted"/>